<feature type="transmembrane region" description="Helical" evidence="7">
    <location>
        <begin position="78"/>
        <end position="100"/>
    </location>
</feature>
<dbReference type="PIRSF" id="PIRSF006060">
    <property type="entry name" value="AA_transporter"/>
    <property type="match status" value="1"/>
</dbReference>
<evidence type="ECO:0000256" key="4">
    <source>
        <dbReference type="ARBA" id="ARBA00022989"/>
    </source>
</evidence>
<accession>A0ABR2XEZ7</accession>
<keyword evidence="3 7" id="KW-0812">Transmembrane</keyword>
<dbReference type="Pfam" id="PF13520">
    <property type="entry name" value="AA_permease_2"/>
    <property type="match status" value="1"/>
</dbReference>
<feature type="transmembrane region" description="Helical" evidence="7">
    <location>
        <begin position="275"/>
        <end position="300"/>
    </location>
</feature>
<organism evidence="8 9">
    <name type="scientific">Seiridium cardinale</name>
    <dbReference type="NCBI Taxonomy" id="138064"/>
    <lineage>
        <taxon>Eukaryota</taxon>
        <taxon>Fungi</taxon>
        <taxon>Dikarya</taxon>
        <taxon>Ascomycota</taxon>
        <taxon>Pezizomycotina</taxon>
        <taxon>Sordariomycetes</taxon>
        <taxon>Xylariomycetidae</taxon>
        <taxon>Amphisphaeriales</taxon>
        <taxon>Sporocadaceae</taxon>
        <taxon>Seiridium</taxon>
    </lineage>
</organism>
<evidence type="ECO:0000256" key="6">
    <source>
        <dbReference type="SAM" id="MobiDB-lite"/>
    </source>
</evidence>
<dbReference type="PANTHER" id="PTHR45649:SF5">
    <property type="entry name" value="GABA TRANSPORTER (EUROFUNG)-RELATED"/>
    <property type="match status" value="1"/>
</dbReference>
<dbReference type="PANTHER" id="PTHR45649">
    <property type="entry name" value="AMINO-ACID PERMEASE BAT1"/>
    <property type="match status" value="1"/>
</dbReference>
<feature type="transmembrane region" description="Helical" evidence="7">
    <location>
        <begin position="166"/>
        <end position="186"/>
    </location>
</feature>
<feature type="transmembrane region" description="Helical" evidence="7">
    <location>
        <begin position="121"/>
        <end position="146"/>
    </location>
</feature>
<dbReference type="Proteomes" id="UP001465668">
    <property type="component" value="Unassembled WGS sequence"/>
</dbReference>
<keyword evidence="5 7" id="KW-0472">Membrane</keyword>
<proteinExistence type="predicted"/>
<feature type="transmembrane region" description="Helical" evidence="7">
    <location>
        <begin position="198"/>
        <end position="216"/>
    </location>
</feature>
<reference evidence="8 9" key="1">
    <citation type="submission" date="2024-02" db="EMBL/GenBank/DDBJ databases">
        <title>First draft genome assembly of two strains of Seiridium cardinale.</title>
        <authorList>
            <person name="Emiliani G."/>
            <person name="Scali E."/>
        </authorList>
    </citation>
    <scope>NUCLEOTIDE SEQUENCE [LARGE SCALE GENOMIC DNA]</scope>
    <source>
        <strain evidence="8 9">BM-138-000479</strain>
    </source>
</reference>
<evidence type="ECO:0000256" key="1">
    <source>
        <dbReference type="ARBA" id="ARBA00004141"/>
    </source>
</evidence>
<dbReference type="Gene3D" id="1.20.1740.10">
    <property type="entry name" value="Amino acid/polyamine transporter I"/>
    <property type="match status" value="1"/>
</dbReference>
<evidence type="ECO:0000256" key="3">
    <source>
        <dbReference type="ARBA" id="ARBA00022692"/>
    </source>
</evidence>
<name>A0ABR2XEZ7_9PEZI</name>
<evidence type="ECO:0000256" key="5">
    <source>
        <dbReference type="ARBA" id="ARBA00023136"/>
    </source>
</evidence>
<feature type="transmembrane region" description="Helical" evidence="7">
    <location>
        <begin position="40"/>
        <end position="58"/>
    </location>
</feature>
<evidence type="ECO:0000313" key="8">
    <source>
        <dbReference type="EMBL" id="KAK9772255.1"/>
    </source>
</evidence>
<comment type="caution">
    <text evidence="8">The sequence shown here is derived from an EMBL/GenBank/DDBJ whole genome shotgun (WGS) entry which is preliminary data.</text>
</comment>
<feature type="transmembrane region" description="Helical" evidence="7">
    <location>
        <begin position="326"/>
        <end position="350"/>
    </location>
</feature>
<feature type="transmembrane region" description="Helical" evidence="7">
    <location>
        <begin position="397"/>
        <end position="422"/>
    </location>
</feature>
<evidence type="ECO:0000256" key="7">
    <source>
        <dbReference type="SAM" id="Phobius"/>
    </source>
</evidence>
<protein>
    <submittedName>
        <fullName evidence="8">Amino acid/polyamine transporter I</fullName>
    </submittedName>
</protein>
<feature type="compositionally biased region" description="Basic and acidic residues" evidence="6">
    <location>
        <begin position="1"/>
        <end position="13"/>
    </location>
</feature>
<evidence type="ECO:0000256" key="2">
    <source>
        <dbReference type="ARBA" id="ARBA00022448"/>
    </source>
</evidence>
<keyword evidence="4 7" id="KW-1133">Transmembrane helix</keyword>
<keyword evidence="2" id="KW-0813">Transport</keyword>
<feature type="transmembrane region" description="Helical" evidence="7">
    <location>
        <begin position="443"/>
        <end position="459"/>
    </location>
</feature>
<feature type="transmembrane region" description="Helical" evidence="7">
    <location>
        <begin position="371"/>
        <end position="391"/>
    </location>
</feature>
<feature type="transmembrane region" description="Helical" evidence="7">
    <location>
        <begin position="471"/>
        <end position="492"/>
    </location>
</feature>
<dbReference type="EMBL" id="JARVKM010000064">
    <property type="protein sequence ID" value="KAK9772255.1"/>
    <property type="molecule type" value="Genomic_DNA"/>
</dbReference>
<keyword evidence="9" id="KW-1185">Reference proteome</keyword>
<feature type="transmembrane region" description="Helical" evidence="7">
    <location>
        <begin position="236"/>
        <end position="254"/>
    </location>
</feature>
<comment type="subcellular location">
    <subcellularLocation>
        <location evidence="1">Membrane</location>
        <topology evidence="1">Multi-pass membrane protein</topology>
    </subcellularLocation>
</comment>
<evidence type="ECO:0000313" key="9">
    <source>
        <dbReference type="Proteomes" id="UP001465668"/>
    </source>
</evidence>
<sequence length="515" mass="56792">MSQTDRIEMKSSDVLENPVTSDQDAPSISVLEKQTRTRRLFSSVQLFAFNLVYLGTWYSTGGNMYFALANGGPATWFFSYLIVSFGALCQAASFAEMASIQPIAGAQYYWTYHFAPKRFKLFLTWLQGWTTWLAYIALLASCLNGVTVIFEGLIQLAHPDYAPGGWHTTLIILAMLWFCALVNMFAFRIVPWFELISGILNICLFVVFLVILWVMSPRNSIDVFLTTNVSTGWDNYFVSANIGALSNIFLFISFEGVIHMGEETQRPRKSVPRAVFWSVAMNSALGLVMIITFGICMPSLNVLLSSSSPLVTILVYSTGTKTATGLVSGLVLMGIAGNMGVVSSVSRLTWAWARDGGLPQYFGHVDAKQRVPLRALILTCSIVTALAFLNIGSGTYIALGAIVSLSSMAAYLSYAIILFCVLYARFTTGIKLEEWNLGKGGPYINIVALIYTIWVMIWLPFPNNLPVTASNLNYCGPVFGAVLVGTIGLWFLRAKSRWSGPNRALVDLVLRTESK</sequence>
<feature type="region of interest" description="Disordered" evidence="6">
    <location>
        <begin position="1"/>
        <end position="23"/>
    </location>
</feature>
<dbReference type="InterPro" id="IPR002293">
    <property type="entry name" value="AA/rel_permease1"/>
</dbReference>
<gene>
    <name evidence="8" type="ORF">SCAR479_11110</name>
</gene>